<dbReference type="SUPFAM" id="SSF141259">
    <property type="entry name" value="CarD-like"/>
    <property type="match status" value="1"/>
</dbReference>
<dbReference type="PANTHER" id="PTHR38447:SF1">
    <property type="entry name" value="RNA POLYMERASE-BINDING TRANSCRIPTION FACTOR CARD"/>
    <property type="match status" value="1"/>
</dbReference>
<evidence type="ECO:0000313" key="3">
    <source>
        <dbReference type="Proteomes" id="UP000280881"/>
    </source>
</evidence>
<comment type="caution">
    <text evidence="2">The sequence shown here is derived from an EMBL/GenBank/DDBJ whole genome shotgun (WGS) entry which is preliminary data.</text>
</comment>
<protein>
    <submittedName>
        <fullName evidence="2">CarD family transcriptional regulator</fullName>
    </submittedName>
</protein>
<evidence type="ECO:0000313" key="2">
    <source>
        <dbReference type="EMBL" id="RKQ61680.1"/>
    </source>
</evidence>
<reference evidence="2 3" key="1">
    <citation type="submission" date="2018-10" db="EMBL/GenBank/DDBJ databases">
        <title>Genomic Encyclopedia of Type Strains, Phase IV (KMG-IV): sequencing the most valuable type-strain genomes for metagenomic binning, comparative biology and taxonomic classification.</title>
        <authorList>
            <person name="Goeker M."/>
        </authorList>
    </citation>
    <scope>NUCLEOTIDE SEQUENCE [LARGE SCALE GENOMIC DNA]</scope>
    <source>
        <strain evidence="2 3">DSM 15521</strain>
    </source>
</reference>
<dbReference type="InterPro" id="IPR036101">
    <property type="entry name" value="CarD-like/TRCF_RID_sf"/>
</dbReference>
<dbReference type="AlphaFoldDB" id="A0A420W6K6"/>
<dbReference type="RefSeq" id="WP_121170914.1">
    <property type="nucleotide sequence ID" value="NZ_RBIE01000002.1"/>
</dbReference>
<sequence>MFKVGDKVAYPPHGVGIIEGMEEREIGGRKILYYRINLVGKNMSILVPETGTESSGIRPVLSEEEIEEIFNYLSEVPKGISEKWTVRHRLNVDRLKTGDIKELATVVRNLSYRSKDKELSYSEKRMFEEAFNKLSEEIALSLGEPVRKVKQKIRKILREVKKS</sequence>
<organism evidence="2 3">
    <name type="scientific">Thermovibrio guaymasensis</name>
    <dbReference type="NCBI Taxonomy" id="240167"/>
    <lineage>
        <taxon>Bacteria</taxon>
        <taxon>Pseudomonadati</taxon>
        <taxon>Aquificota</taxon>
        <taxon>Aquificia</taxon>
        <taxon>Desulfurobacteriales</taxon>
        <taxon>Desulfurobacteriaceae</taxon>
        <taxon>Thermovibrio</taxon>
    </lineage>
</organism>
<dbReference type="SMART" id="SM01058">
    <property type="entry name" value="CarD_TRCF"/>
    <property type="match status" value="1"/>
</dbReference>
<dbReference type="GO" id="GO:0009303">
    <property type="term" value="P:rRNA transcription"/>
    <property type="evidence" value="ECO:0007669"/>
    <property type="project" value="TreeGrafter"/>
</dbReference>
<dbReference type="InterPro" id="IPR048792">
    <property type="entry name" value="CarD_C"/>
</dbReference>
<dbReference type="InterPro" id="IPR042215">
    <property type="entry name" value="CarD-like_C"/>
</dbReference>
<dbReference type="Pfam" id="PF02559">
    <property type="entry name" value="CarD_TRCF_RID"/>
    <property type="match status" value="1"/>
</dbReference>
<keyword evidence="3" id="KW-1185">Reference proteome</keyword>
<dbReference type="Proteomes" id="UP000280881">
    <property type="component" value="Unassembled WGS sequence"/>
</dbReference>
<accession>A0A420W6K6</accession>
<feature type="domain" description="CarD-like/TRCF RNAP-interacting" evidence="1">
    <location>
        <begin position="1"/>
        <end position="111"/>
    </location>
</feature>
<dbReference type="InterPro" id="IPR003711">
    <property type="entry name" value="CarD-like/TRCF_RID"/>
</dbReference>
<dbReference type="PANTHER" id="PTHR38447">
    <property type="entry name" value="TRANSCRIPTION FACTOR YDEB-RELATED"/>
    <property type="match status" value="1"/>
</dbReference>
<dbReference type="InterPro" id="IPR052531">
    <property type="entry name" value="CarD-like_regulator"/>
</dbReference>
<proteinExistence type="predicted"/>
<dbReference type="Gene3D" id="1.20.58.1290">
    <property type="entry name" value="CarD-like, C-terminal domain"/>
    <property type="match status" value="1"/>
</dbReference>
<gene>
    <name evidence="2" type="ORF">C7457_1122</name>
</gene>
<dbReference type="EMBL" id="RBIE01000002">
    <property type="protein sequence ID" value="RKQ61680.1"/>
    <property type="molecule type" value="Genomic_DNA"/>
</dbReference>
<name>A0A420W6K6_9BACT</name>
<dbReference type="OrthoDB" id="9786074at2"/>
<dbReference type="Gene3D" id="2.40.10.170">
    <property type="match status" value="1"/>
</dbReference>
<dbReference type="Pfam" id="PF21095">
    <property type="entry name" value="CarD_C"/>
    <property type="match status" value="1"/>
</dbReference>
<evidence type="ECO:0000259" key="1">
    <source>
        <dbReference type="SMART" id="SM01058"/>
    </source>
</evidence>